<evidence type="ECO:0000256" key="1">
    <source>
        <dbReference type="SAM" id="Phobius"/>
    </source>
</evidence>
<name>A0ABM7U1Y4_9BURK</name>
<reference evidence="2 3" key="1">
    <citation type="journal article" date="2022" name="Front. Microbiol.">
        <title>Identification and characterization of a novel class of self-sufficient cytochrome P450 hydroxylase involved in cyclohexanecarboxylate degradation in Paraburkholderia terrae strain KU-64.</title>
        <authorList>
            <person name="Yamamoto T."/>
            <person name="Hasegawa Y."/>
            <person name="Iwaki H."/>
        </authorList>
    </citation>
    <scope>NUCLEOTIDE SEQUENCE [LARGE SCALE GENOMIC DNA]</scope>
    <source>
        <strain evidence="2 3">KU-64</strain>
    </source>
</reference>
<evidence type="ECO:0000313" key="2">
    <source>
        <dbReference type="EMBL" id="BCZ85145.1"/>
    </source>
</evidence>
<evidence type="ECO:0000313" key="3">
    <source>
        <dbReference type="Proteomes" id="UP001319874"/>
    </source>
</evidence>
<keyword evidence="1" id="KW-0472">Membrane</keyword>
<sequence length="67" mass="7042">MNVGGVVFNNSDFQFGFMIGSFALLGAVVTGSLLASFGRRRWHAKLLGATLGALLGFALIEAVPMLI</sequence>
<feature type="transmembrane region" description="Helical" evidence="1">
    <location>
        <begin position="46"/>
        <end position="66"/>
    </location>
</feature>
<protein>
    <submittedName>
        <fullName evidence="2">Uncharacterized protein</fullName>
    </submittedName>
</protein>
<keyword evidence="1" id="KW-0812">Transmembrane</keyword>
<accession>A0ABM7U1Y4</accession>
<feature type="transmembrane region" description="Helical" evidence="1">
    <location>
        <begin position="15"/>
        <end position="34"/>
    </location>
</feature>
<organism evidence="2 3">
    <name type="scientific">Paraburkholderia terrae</name>
    <dbReference type="NCBI Taxonomy" id="311230"/>
    <lineage>
        <taxon>Bacteria</taxon>
        <taxon>Pseudomonadati</taxon>
        <taxon>Pseudomonadota</taxon>
        <taxon>Betaproteobacteria</taxon>
        <taxon>Burkholderiales</taxon>
        <taxon>Burkholderiaceae</taxon>
        <taxon>Paraburkholderia</taxon>
    </lineage>
</organism>
<keyword evidence="3" id="KW-1185">Reference proteome</keyword>
<dbReference type="EMBL" id="AP024958">
    <property type="protein sequence ID" value="BCZ85145.1"/>
    <property type="molecule type" value="Genomic_DNA"/>
</dbReference>
<keyword evidence="1" id="KW-1133">Transmembrane helix</keyword>
<dbReference type="Proteomes" id="UP001319874">
    <property type="component" value="Chromosome 4"/>
</dbReference>
<gene>
    <name evidence="2" type="ORF">PTKU64_88200</name>
</gene>
<proteinExistence type="predicted"/>